<evidence type="ECO:0000313" key="2">
    <source>
        <dbReference type="EMBL" id="TFK23718.1"/>
    </source>
</evidence>
<dbReference type="Gene3D" id="1.25.40.10">
    <property type="entry name" value="Tetratricopeptide repeat domain"/>
    <property type="match status" value="1"/>
</dbReference>
<sequence length="289" mass="33080">MATPQTSSTAQTAAQSLKEMGNERYQSKEYQQALNIYSRIIYDYGANTDVPRHLLAVVRSNRAACYLKLRSFLEAFQDCAQVLEHAELRPERDHALFLKMVHRAARSKYGVSDLEAADRYWEQYRALGETDPIGETPVPAEPKLKQKQPSAPPPPSSPALRSINYRIQVFTDEAAKLPDKGQFVYNEQMPADMFGTNRTPGKAETLFLDSLVRKHDAEVRGKRRWRCWNCNKKATSMTHTPATYMGENPPLILDYCLPVCQVRRRCDKEARKMITHDLSMAQSLTPRRR</sequence>
<dbReference type="InterPro" id="IPR011990">
    <property type="entry name" value="TPR-like_helical_dom_sf"/>
</dbReference>
<dbReference type="PANTHER" id="PTHR46014">
    <property type="entry name" value="TETRATRICOPEPTIDE REPEAT PROTEIN 1"/>
    <property type="match status" value="1"/>
</dbReference>
<dbReference type="PANTHER" id="PTHR46014:SF1">
    <property type="entry name" value="TETRATRICOPEPTIDE REPEAT PROTEIN 1"/>
    <property type="match status" value="1"/>
</dbReference>
<keyword evidence="3" id="KW-1185">Reference proteome</keyword>
<dbReference type="STRING" id="230819.A0A5C3L686"/>
<dbReference type="EMBL" id="ML210213">
    <property type="protein sequence ID" value="TFK23718.1"/>
    <property type="molecule type" value="Genomic_DNA"/>
</dbReference>
<organism evidence="2 3">
    <name type="scientific">Coprinopsis marcescibilis</name>
    <name type="common">Agaric fungus</name>
    <name type="synonym">Psathyrella marcescibilis</name>
    <dbReference type="NCBI Taxonomy" id="230819"/>
    <lineage>
        <taxon>Eukaryota</taxon>
        <taxon>Fungi</taxon>
        <taxon>Dikarya</taxon>
        <taxon>Basidiomycota</taxon>
        <taxon>Agaricomycotina</taxon>
        <taxon>Agaricomycetes</taxon>
        <taxon>Agaricomycetidae</taxon>
        <taxon>Agaricales</taxon>
        <taxon>Agaricineae</taxon>
        <taxon>Psathyrellaceae</taxon>
        <taxon>Coprinopsis</taxon>
    </lineage>
</organism>
<dbReference type="InterPro" id="IPR052769">
    <property type="entry name" value="TPR_domain_protein"/>
</dbReference>
<dbReference type="Proteomes" id="UP000307440">
    <property type="component" value="Unassembled WGS sequence"/>
</dbReference>
<feature type="compositionally biased region" description="Low complexity" evidence="1">
    <location>
        <begin position="1"/>
        <end position="16"/>
    </location>
</feature>
<name>A0A5C3L686_COPMA</name>
<accession>A0A5C3L686</accession>
<reference evidence="2 3" key="1">
    <citation type="journal article" date="2019" name="Nat. Ecol. Evol.">
        <title>Megaphylogeny resolves global patterns of mushroom evolution.</title>
        <authorList>
            <person name="Varga T."/>
            <person name="Krizsan K."/>
            <person name="Foldi C."/>
            <person name="Dima B."/>
            <person name="Sanchez-Garcia M."/>
            <person name="Sanchez-Ramirez S."/>
            <person name="Szollosi G.J."/>
            <person name="Szarkandi J.G."/>
            <person name="Papp V."/>
            <person name="Albert L."/>
            <person name="Andreopoulos W."/>
            <person name="Angelini C."/>
            <person name="Antonin V."/>
            <person name="Barry K.W."/>
            <person name="Bougher N.L."/>
            <person name="Buchanan P."/>
            <person name="Buyck B."/>
            <person name="Bense V."/>
            <person name="Catcheside P."/>
            <person name="Chovatia M."/>
            <person name="Cooper J."/>
            <person name="Damon W."/>
            <person name="Desjardin D."/>
            <person name="Finy P."/>
            <person name="Geml J."/>
            <person name="Haridas S."/>
            <person name="Hughes K."/>
            <person name="Justo A."/>
            <person name="Karasinski D."/>
            <person name="Kautmanova I."/>
            <person name="Kiss B."/>
            <person name="Kocsube S."/>
            <person name="Kotiranta H."/>
            <person name="LaButti K.M."/>
            <person name="Lechner B.E."/>
            <person name="Liimatainen K."/>
            <person name="Lipzen A."/>
            <person name="Lukacs Z."/>
            <person name="Mihaltcheva S."/>
            <person name="Morgado L.N."/>
            <person name="Niskanen T."/>
            <person name="Noordeloos M.E."/>
            <person name="Ohm R.A."/>
            <person name="Ortiz-Santana B."/>
            <person name="Ovrebo C."/>
            <person name="Racz N."/>
            <person name="Riley R."/>
            <person name="Savchenko A."/>
            <person name="Shiryaev A."/>
            <person name="Soop K."/>
            <person name="Spirin V."/>
            <person name="Szebenyi C."/>
            <person name="Tomsovsky M."/>
            <person name="Tulloss R.E."/>
            <person name="Uehling J."/>
            <person name="Grigoriev I.V."/>
            <person name="Vagvolgyi C."/>
            <person name="Papp T."/>
            <person name="Martin F.M."/>
            <person name="Miettinen O."/>
            <person name="Hibbett D.S."/>
            <person name="Nagy L.G."/>
        </authorList>
    </citation>
    <scope>NUCLEOTIDE SEQUENCE [LARGE SCALE GENOMIC DNA]</scope>
    <source>
        <strain evidence="2 3">CBS 121175</strain>
    </source>
</reference>
<protein>
    <recommendedName>
        <fullName evidence="4">TPR-like protein</fullName>
    </recommendedName>
</protein>
<evidence type="ECO:0008006" key="4">
    <source>
        <dbReference type="Google" id="ProtNLM"/>
    </source>
</evidence>
<feature type="region of interest" description="Disordered" evidence="1">
    <location>
        <begin position="131"/>
        <end position="160"/>
    </location>
</feature>
<dbReference type="AlphaFoldDB" id="A0A5C3L686"/>
<evidence type="ECO:0000313" key="3">
    <source>
        <dbReference type="Proteomes" id="UP000307440"/>
    </source>
</evidence>
<proteinExistence type="predicted"/>
<feature type="region of interest" description="Disordered" evidence="1">
    <location>
        <begin position="1"/>
        <end position="22"/>
    </location>
</feature>
<dbReference type="SUPFAM" id="SSF48452">
    <property type="entry name" value="TPR-like"/>
    <property type="match status" value="1"/>
</dbReference>
<dbReference type="OrthoDB" id="420195at2759"/>
<gene>
    <name evidence="2" type="ORF">FA15DRAFT_656472</name>
</gene>
<evidence type="ECO:0000256" key="1">
    <source>
        <dbReference type="SAM" id="MobiDB-lite"/>
    </source>
</evidence>